<dbReference type="Proteomes" id="UP000199041">
    <property type="component" value="Unassembled WGS sequence"/>
</dbReference>
<gene>
    <name evidence="2" type="ORF">SAMN05192529_10473</name>
</gene>
<evidence type="ECO:0000256" key="1">
    <source>
        <dbReference type="SAM" id="Phobius"/>
    </source>
</evidence>
<keyword evidence="1" id="KW-1133">Transmembrane helix</keyword>
<feature type="transmembrane region" description="Helical" evidence="1">
    <location>
        <begin position="30"/>
        <end position="51"/>
    </location>
</feature>
<protein>
    <submittedName>
        <fullName evidence="2">Uncharacterized protein</fullName>
    </submittedName>
</protein>
<sequence>MIRIKNINIYNFIYFNNINKKKDGEKTTTGLSRAGAALTVLTVFMASLTALSGCSKSSLEDYAGTLTPYQQYLPVSAGQLSYYNLDSIVAAPFGAAMDTVHYTAKDSVGVATISEQDTTYPVYRYIKTGSNQTGAGGWSYQITYRLIISEHTASLVNNHNQRFIILTDPVKQDYSWDGNRYFTSELDPGDFYYGWAYTYDLSVADFLTVHQTDQTNGNPGDFDQSLYQEKLFADIVFEKAVGLYSQQESHITYQANQNNPSSFGYYEQDSYGFILTRIANP</sequence>
<organism evidence="2 3">
    <name type="scientific">Arachidicoccus rhizosphaerae</name>
    <dbReference type="NCBI Taxonomy" id="551991"/>
    <lineage>
        <taxon>Bacteria</taxon>
        <taxon>Pseudomonadati</taxon>
        <taxon>Bacteroidota</taxon>
        <taxon>Chitinophagia</taxon>
        <taxon>Chitinophagales</taxon>
        <taxon>Chitinophagaceae</taxon>
        <taxon>Arachidicoccus</taxon>
    </lineage>
</organism>
<dbReference type="RefSeq" id="WP_091394510.1">
    <property type="nucleotide sequence ID" value="NZ_FNQY01000004.1"/>
</dbReference>
<keyword evidence="1" id="KW-0472">Membrane</keyword>
<keyword evidence="1" id="KW-0812">Transmembrane</keyword>
<accession>A0A1H3WXP8</accession>
<evidence type="ECO:0000313" key="2">
    <source>
        <dbReference type="EMBL" id="SDZ91925.1"/>
    </source>
</evidence>
<evidence type="ECO:0000313" key="3">
    <source>
        <dbReference type="Proteomes" id="UP000199041"/>
    </source>
</evidence>
<proteinExistence type="predicted"/>
<keyword evidence="3" id="KW-1185">Reference proteome</keyword>
<reference evidence="2 3" key="1">
    <citation type="submission" date="2016-10" db="EMBL/GenBank/DDBJ databases">
        <authorList>
            <person name="de Groot N.N."/>
        </authorList>
    </citation>
    <scope>NUCLEOTIDE SEQUENCE [LARGE SCALE GENOMIC DNA]</scope>
    <source>
        <strain evidence="2 3">Vu-144</strain>
    </source>
</reference>
<name>A0A1H3WXP8_9BACT</name>
<dbReference type="OrthoDB" id="668891at2"/>
<dbReference type="EMBL" id="FNQY01000004">
    <property type="protein sequence ID" value="SDZ91925.1"/>
    <property type="molecule type" value="Genomic_DNA"/>
</dbReference>
<dbReference type="AlphaFoldDB" id="A0A1H3WXP8"/>